<dbReference type="RefSeq" id="WP_106187260.1">
    <property type="nucleotide sequence ID" value="NZ_PVTF01000003.1"/>
</dbReference>
<reference evidence="2 3" key="1">
    <citation type="submission" date="2018-03" db="EMBL/GenBank/DDBJ databases">
        <title>Genomic Encyclopedia of Archaeal and Bacterial Type Strains, Phase II (KMG-II): from individual species to whole genera.</title>
        <authorList>
            <person name="Goeker M."/>
        </authorList>
    </citation>
    <scope>NUCLEOTIDE SEQUENCE [LARGE SCALE GENOMIC DNA]</scope>
    <source>
        <strain evidence="2 3">DSM 44720</strain>
    </source>
</reference>
<dbReference type="Pfam" id="PF26606">
    <property type="entry name" value="SCO4848"/>
    <property type="match status" value="1"/>
</dbReference>
<evidence type="ECO:0000313" key="3">
    <source>
        <dbReference type="Proteomes" id="UP000239494"/>
    </source>
</evidence>
<organism evidence="2 3">
    <name type="scientific">Umezawaea tangerina</name>
    <dbReference type="NCBI Taxonomy" id="84725"/>
    <lineage>
        <taxon>Bacteria</taxon>
        <taxon>Bacillati</taxon>
        <taxon>Actinomycetota</taxon>
        <taxon>Actinomycetes</taxon>
        <taxon>Pseudonocardiales</taxon>
        <taxon>Pseudonocardiaceae</taxon>
        <taxon>Umezawaea</taxon>
    </lineage>
</organism>
<sequence length="83" mass="9233">MKLTRAMSLFLVAFGVWSWVIWPTFLRNIWKDPRSWHDGATAFFTVHLVLVVASLTFGTAIGVLGLRGLLALRKQPSTTTSGD</sequence>
<dbReference type="OrthoDB" id="4954985at2"/>
<dbReference type="EMBL" id="PVTF01000003">
    <property type="protein sequence ID" value="PRY43728.1"/>
    <property type="molecule type" value="Genomic_DNA"/>
</dbReference>
<dbReference type="Proteomes" id="UP000239494">
    <property type="component" value="Unassembled WGS sequence"/>
</dbReference>
<feature type="transmembrane region" description="Helical" evidence="1">
    <location>
        <begin position="42"/>
        <end position="66"/>
    </location>
</feature>
<gene>
    <name evidence="2" type="ORF">CLV43_103477</name>
</gene>
<evidence type="ECO:0000313" key="2">
    <source>
        <dbReference type="EMBL" id="PRY43728.1"/>
    </source>
</evidence>
<keyword evidence="1" id="KW-1133">Transmembrane helix</keyword>
<comment type="caution">
    <text evidence="2">The sequence shown here is derived from an EMBL/GenBank/DDBJ whole genome shotgun (WGS) entry which is preliminary data.</text>
</comment>
<name>A0A2T0TDN0_9PSEU</name>
<keyword evidence="1" id="KW-0812">Transmembrane</keyword>
<evidence type="ECO:0008006" key="4">
    <source>
        <dbReference type="Google" id="ProtNLM"/>
    </source>
</evidence>
<proteinExistence type="predicted"/>
<accession>A0A2T0TDN0</accession>
<dbReference type="NCBIfam" id="NF046117">
    <property type="entry name" value="SCO4848_fam"/>
    <property type="match status" value="1"/>
</dbReference>
<dbReference type="InterPro" id="IPR058061">
    <property type="entry name" value="SCO4848-like"/>
</dbReference>
<keyword evidence="1" id="KW-0472">Membrane</keyword>
<protein>
    <recommendedName>
        <fullName evidence="4">Integral membrane protein</fullName>
    </recommendedName>
</protein>
<evidence type="ECO:0000256" key="1">
    <source>
        <dbReference type="SAM" id="Phobius"/>
    </source>
</evidence>
<dbReference type="AlphaFoldDB" id="A0A2T0TDN0"/>
<keyword evidence="3" id="KW-1185">Reference proteome</keyword>